<proteinExistence type="predicted"/>
<dbReference type="AlphaFoldDB" id="A0A6M5YSM7"/>
<dbReference type="KEGG" id="ftj:FTUN_3991"/>
<gene>
    <name evidence="2" type="ORF">FTUN_3991</name>
</gene>
<feature type="compositionally biased region" description="Polar residues" evidence="1">
    <location>
        <begin position="45"/>
        <end position="56"/>
    </location>
</feature>
<accession>A0A6M5YSM7</accession>
<sequence>MKKTMRGGSDVEPPRPVYGSPPADVFQMAPLRRPPHEPAERVSCPVTQTDFPNFRG</sequence>
<name>A0A6M5YSM7_9BACT</name>
<evidence type="ECO:0000313" key="3">
    <source>
        <dbReference type="Proteomes" id="UP000503447"/>
    </source>
</evidence>
<reference evidence="3" key="1">
    <citation type="submission" date="2020-05" db="EMBL/GenBank/DDBJ databases">
        <title>Frigoriglobus tundricola gen. nov., sp. nov., a psychrotolerant cellulolytic planctomycete of the family Gemmataceae with two divergent copies of 16S rRNA gene.</title>
        <authorList>
            <person name="Kulichevskaya I.S."/>
            <person name="Ivanova A.A."/>
            <person name="Naumoff D.G."/>
            <person name="Beletsky A.V."/>
            <person name="Rijpstra W.I.C."/>
            <person name="Sinninghe Damste J.S."/>
            <person name="Mardanov A.V."/>
            <person name="Ravin N.V."/>
            <person name="Dedysh S.N."/>
        </authorList>
    </citation>
    <scope>NUCLEOTIDE SEQUENCE [LARGE SCALE GENOMIC DNA]</scope>
    <source>
        <strain evidence="3">PL17</strain>
    </source>
</reference>
<evidence type="ECO:0000256" key="1">
    <source>
        <dbReference type="SAM" id="MobiDB-lite"/>
    </source>
</evidence>
<keyword evidence="3" id="KW-1185">Reference proteome</keyword>
<feature type="region of interest" description="Disordered" evidence="1">
    <location>
        <begin position="1"/>
        <end position="56"/>
    </location>
</feature>
<dbReference type="EMBL" id="CP053452">
    <property type="protein sequence ID" value="QJW96434.1"/>
    <property type="molecule type" value="Genomic_DNA"/>
</dbReference>
<evidence type="ECO:0000313" key="2">
    <source>
        <dbReference type="EMBL" id="QJW96434.1"/>
    </source>
</evidence>
<protein>
    <submittedName>
        <fullName evidence="2">Uncharacterized protein</fullName>
    </submittedName>
</protein>
<dbReference type="Proteomes" id="UP000503447">
    <property type="component" value="Chromosome"/>
</dbReference>
<organism evidence="2 3">
    <name type="scientific">Frigoriglobus tundricola</name>
    <dbReference type="NCBI Taxonomy" id="2774151"/>
    <lineage>
        <taxon>Bacteria</taxon>
        <taxon>Pseudomonadati</taxon>
        <taxon>Planctomycetota</taxon>
        <taxon>Planctomycetia</taxon>
        <taxon>Gemmatales</taxon>
        <taxon>Gemmataceae</taxon>
        <taxon>Frigoriglobus</taxon>
    </lineage>
</organism>